<feature type="signal peptide" evidence="2">
    <location>
        <begin position="1"/>
        <end position="29"/>
    </location>
</feature>
<reference evidence="5" key="1">
    <citation type="journal article" date="2019" name="Int. J. Syst. Evol. Microbiol.">
        <title>The Global Catalogue of Microorganisms (GCM) 10K type strain sequencing project: providing services to taxonomists for standard genome sequencing and annotation.</title>
        <authorList>
            <consortium name="The Broad Institute Genomics Platform"/>
            <consortium name="The Broad Institute Genome Sequencing Center for Infectious Disease"/>
            <person name="Wu L."/>
            <person name="Ma J."/>
        </authorList>
    </citation>
    <scope>NUCLEOTIDE SEQUENCE [LARGE SCALE GENOMIC DNA]</scope>
    <source>
        <strain evidence="5">CGMCC 4.7608</strain>
    </source>
</reference>
<dbReference type="SUPFAM" id="SSF53850">
    <property type="entry name" value="Periplasmic binding protein-like II"/>
    <property type="match status" value="1"/>
</dbReference>
<dbReference type="Gene3D" id="3.40.190.10">
    <property type="entry name" value="Periplasmic binding protein-like II"/>
    <property type="match status" value="2"/>
</dbReference>
<dbReference type="EMBL" id="JBHSEK010000020">
    <property type="protein sequence ID" value="MFC4492081.1"/>
    <property type="molecule type" value="Genomic_DNA"/>
</dbReference>
<dbReference type="PANTHER" id="PTHR35936">
    <property type="entry name" value="MEMBRANE-BOUND LYTIC MUREIN TRANSGLYCOSYLASE F"/>
    <property type="match status" value="1"/>
</dbReference>
<comment type="caution">
    <text evidence="4">The sequence shown here is derived from an EMBL/GenBank/DDBJ whole genome shotgun (WGS) entry which is preliminary data.</text>
</comment>
<dbReference type="InterPro" id="IPR001638">
    <property type="entry name" value="Solute-binding_3/MltF_N"/>
</dbReference>
<accession>A0ABV8ZZ96</accession>
<organism evidence="4 5">
    <name type="scientific">Chromobacterium aquaticum</name>
    <dbReference type="NCBI Taxonomy" id="467180"/>
    <lineage>
        <taxon>Bacteria</taxon>
        <taxon>Pseudomonadati</taxon>
        <taxon>Pseudomonadota</taxon>
        <taxon>Betaproteobacteria</taxon>
        <taxon>Neisseriales</taxon>
        <taxon>Chromobacteriaceae</taxon>
        <taxon>Chromobacterium</taxon>
    </lineage>
</organism>
<keyword evidence="1 2" id="KW-0732">Signal</keyword>
<dbReference type="Proteomes" id="UP001595999">
    <property type="component" value="Unassembled WGS sequence"/>
</dbReference>
<evidence type="ECO:0000256" key="1">
    <source>
        <dbReference type="ARBA" id="ARBA00022729"/>
    </source>
</evidence>
<evidence type="ECO:0000259" key="3">
    <source>
        <dbReference type="SMART" id="SM00062"/>
    </source>
</evidence>
<sequence length="271" mass="29806">MRSLPPALARALRLLACGAALCFATPALAAEPCARALSVGWDNWPPYHYLSARQQLEGYSVAVLNEAARRAGCQLHYQQMPWPRTLLRLRTGLVDVAMGALKTPERERYALFVPAYNPATVRLWALREQQARWPVHRPEDLAKLGALTLGINRGDSFGGELDAWLQHPPATVTLDQAPTLSTNIQKLRAKRIDLLLANSAAMRAALLAQPGEPAILPLPPVWRVGEAYFAFSKAGVPASVVTAFEQALRGMKQDGTIAELYQRHFDAPFPE</sequence>
<proteinExistence type="predicted"/>
<dbReference type="PANTHER" id="PTHR35936:SF25">
    <property type="entry name" value="ABC TRANSPORTER SUBSTRATE-BINDING PROTEIN"/>
    <property type="match status" value="1"/>
</dbReference>
<feature type="chain" id="PRO_5046910337" evidence="2">
    <location>
        <begin position="30"/>
        <end position="271"/>
    </location>
</feature>
<evidence type="ECO:0000313" key="5">
    <source>
        <dbReference type="Proteomes" id="UP001595999"/>
    </source>
</evidence>
<name>A0ABV8ZZ96_9NEIS</name>
<feature type="domain" description="Solute-binding protein family 3/N-terminal" evidence="3">
    <location>
        <begin position="36"/>
        <end position="268"/>
    </location>
</feature>
<dbReference type="RefSeq" id="WP_231464262.1">
    <property type="nucleotide sequence ID" value="NZ_JAJOHW010000128.1"/>
</dbReference>
<protein>
    <submittedName>
        <fullName evidence="4">Substrate-binding periplasmic protein</fullName>
    </submittedName>
</protein>
<keyword evidence="5" id="KW-1185">Reference proteome</keyword>
<dbReference type="SMART" id="SM00062">
    <property type="entry name" value="PBPb"/>
    <property type="match status" value="1"/>
</dbReference>
<evidence type="ECO:0000313" key="4">
    <source>
        <dbReference type="EMBL" id="MFC4492081.1"/>
    </source>
</evidence>
<evidence type="ECO:0000256" key="2">
    <source>
        <dbReference type="SAM" id="SignalP"/>
    </source>
</evidence>
<dbReference type="Pfam" id="PF00497">
    <property type="entry name" value="SBP_bac_3"/>
    <property type="match status" value="1"/>
</dbReference>
<gene>
    <name evidence="4" type="ORF">ACFO0R_20910</name>
</gene>